<dbReference type="PANTHER" id="PTHR30026">
    <property type="entry name" value="OUTER MEMBRANE PROTEIN TOLC"/>
    <property type="match status" value="1"/>
</dbReference>
<name>B5D1G9_PHOPM</name>
<dbReference type="Proteomes" id="UP000003452">
    <property type="component" value="Unassembled WGS sequence"/>
</dbReference>
<dbReference type="GO" id="GO:1990281">
    <property type="term" value="C:efflux pump complex"/>
    <property type="evidence" value="ECO:0007669"/>
    <property type="project" value="TreeGrafter"/>
</dbReference>
<dbReference type="Gene3D" id="1.20.1600.10">
    <property type="entry name" value="Outer membrane efflux proteins (OEP)"/>
    <property type="match status" value="1"/>
</dbReference>
<dbReference type="EMBL" id="ABQC02000023">
    <property type="protein sequence ID" value="EDY94411.1"/>
    <property type="molecule type" value="Genomic_DNA"/>
</dbReference>
<evidence type="ECO:0000256" key="1">
    <source>
        <dbReference type="ARBA" id="ARBA00004442"/>
    </source>
</evidence>
<evidence type="ECO:0000256" key="5">
    <source>
        <dbReference type="ARBA" id="ARBA00022692"/>
    </source>
</evidence>
<protein>
    <submittedName>
        <fullName evidence="8">Type I secretion outer membrane protein, TolC family</fullName>
    </submittedName>
</protein>
<dbReference type="GO" id="GO:0015562">
    <property type="term" value="F:efflux transmembrane transporter activity"/>
    <property type="evidence" value="ECO:0007669"/>
    <property type="project" value="InterPro"/>
</dbReference>
<dbReference type="InterPro" id="IPR003423">
    <property type="entry name" value="OMP_efflux"/>
</dbReference>
<comment type="similarity">
    <text evidence="2">Belongs to the outer membrane factor (OMF) (TC 1.B.17) family.</text>
</comment>
<evidence type="ECO:0000256" key="7">
    <source>
        <dbReference type="ARBA" id="ARBA00023237"/>
    </source>
</evidence>
<keyword evidence="4" id="KW-1134">Transmembrane beta strand</keyword>
<accession>B5D1G9</accession>
<evidence type="ECO:0000313" key="8">
    <source>
        <dbReference type="EMBL" id="EDY94411.1"/>
    </source>
</evidence>
<dbReference type="InterPro" id="IPR051906">
    <property type="entry name" value="TolC-like"/>
</dbReference>
<dbReference type="Pfam" id="PF02321">
    <property type="entry name" value="OEP"/>
    <property type="match status" value="2"/>
</dbReference>
<dbReference type="HOGENOM" id="CLU_012817_11_0_10"/>
<dbReference type="GO" id="GO:0015288">
    <property type="term" value="F:porin activity"/>
    <property type="evidence" value="ECO:0007669"/>
    <property type="project" value="TreeGrafter"/>
</dbReference>
<comment type="subcellular location">
    <subcellularLocation>
        <location evidence="1">Cell outer membrane</location>
    </subcellularLocation>
</comment>
<reference evidence="8 9" key="1">
    <citation type="submission" date="2008-08" db="EMBL/GenBank/DDBJ databases">
        <title>Draft genome sequence of Bacteroides plebeius (DSM 17135).</title>
        <authorList>
            <person name="Sudarsanam P."/>
            <person name="Ley R."/>
            <person name="Guruge J."/>
            <person name="Turnbaugh P.J."/>
            <person name="Mahowald M."/>
            <person name="Liep D."/>
            <person name="Gordon J."/>
        </authorList>
    </citation>
    <scope>NUCLEOTIDE SEQUENCE [LARGE SCALE GENOMIC DNA]</scope>
    <source>
        <strain evidence="9">DSM 17135 / JCM 12973 / M2</strain>
    </source>
</reference>
<organism evidence="8 9">
    <name type="scientific">Phocaeicola plebeius (strain DSM 17135 / JCM 12973 / CCUG 54634 / M2)</name>
    <name type="common">Bacteroides plebeius</name>
    <dbReference type="NCBI Taxonomy" id="484018"/>
    <lineage>
        <taxon>Bacteria</taxon>
        <taxon>Pseudomonadati</taxon>
        <taxon>Bacteroidota</taxon>
        <taxon>Bacteroidia</taxon>
        <taxon>Bacteroidales</taxon>
        <taxon>Bacteroidaceae</taxon>
        <taxon>Phocaeicola</taxon>
    </lineage>
</organism>
<evidence type="ECO:0000256" key="2">
    <source>
        <dbReference type="ARBA" id="ARBA00007613"/>
    </source>
</evidence>
<keyword evidence="7" id="KW-0998">Cell outer membrane</keyword>
<evidence type="ECO:0000313" key="9">
    <source>
        <dbReference type="Proteomes" id="UP000003452"/>
    </source>
</evidence>
<keyword evidence="3" id="KW-0813">Transport</keyword>
<gene>
    <name evidence="8" type="ORF">BACPLE_02812</name>
</gene>
<keyword evidence="6" id="KW-0472">Membrane</keyword>
<reference evidence="8 9" key="2">
    <citation type="submission" date="2008-08" db="EMBL/GenBank/DDBJ databases">
        <authorList>
            <person name="Fulton L."/>
            <person name="Clifton S."/>
            <person name="Fulton B."/>
            <person name="Xu J."/>
            <person name="Minx P."/>
            <person name="Pepin K.H."/>
            <person name="Johnson M."/>
            <person name="Thiruvilangam P."/>
            <person name="Bhonagiri V."/>
            <person name="Nash W.E."/>
            <person name="Mardis E.R."/>
            <person name="Wilson R.K."/>
        </authorList>
    </citation>
    <scope>NUCLEOTIDE SEQUENCE [LARGE SCALE GENOMIC DNA]</scope>
    <source>
        <strain evidence="9">DSM 17135 / JCM 12973 / M2</strain>
    </source>
</reference>
<dbReference type="eggNOG" id="COG1538">
    <property type="taxonomic scope" value="Bacteria"/>
</dbReference>
<sequence>MRFFLIIVYFYNDYKVSTLSGKNKGLSRYSVGKSIYFASFFIMKYICNVKIKRNMKKRELIFFAALATFLSGNAQEKQTWSLEDCINYALEKNIQLQQNKISLQESEVDVKTAKAALFPSLSFNTGHNIVNRPYQENSATVSGTEIISSNNKTTYNGSYSLSAQWTLWNGGQRLNNIKQQKKNQEIAELTVAETENTLKEEITKLFLQILYADESVNINKGTLEVSKATYERAKELFNQGSISKADLAQLEAQVGNDQYQLVTSESSLRNYKLQLKQMLELDGNMEMELELPVLDDEKVMQLLPNQDEVYQTALANRPEIQSSKLSIDNSKLAISAAKSGYYPSISLSASTSSTTNNASQNNWAQQMKYGWNNIIGLTVSVPIFNNRQTKSAVEKAQFQYNSSLLNLQDKQKGLYTEIETLWLDALNAQQQYAAAEVKLKSSQTSFDMVSEQFRLGMKNTVELLTEKNNLLSAQQQRVQAKYMAILNRTLLDFYAGKDIEL</sequence>
<dbReference type="SUPFAM" id="SSF56954">
    <property type="entry name" value="Outer membrane efflux proteins (OEP)"/>
    <property type="match status" value="1"/>
</dbReference>
<comment type="caution">
    <text evidence="8">The sequence shown here is derived from an EMBL/GenBank/DDBJ whole genome shotgun (WGS) entry which is preliminary data.</text>
</comment>
<evidence type="ECO:0000256" key="4">
    <source>
        <dbReference type="ARBA" id="ARBA00022452"/>
    </source>
</evidence>
<dbReference type="GO" id="GO:0009279">
    <property type="term" value="C:cell outer membrane"/>
    <property type="evidence" value="ECO:0007669"/>
    <property type="project" value="UniProtKB-SubCell"/>
</dbReference>
<evidence type="ECO:0000256" key="3">
    <source>
        <dbReference type="ARBA" id="ARBA00022448"/>
    </source>
</evidence>
<dbReference type="PANTHER" id="PTHR30026:SF20">
    <property type="entry name" value="OUTER MEMBRANE PROTEIN TOLC"/>
    <property type="match status" value="1"/>
</dbReference>
<keyword evidence="5" id="KW-0812">Transmembrane</keyword>
<dbReference type="AlphaFoldDB" id="B5D1G9"/>
<evidence type="ECO:0000256" key="6">
    <source>
        <dbReference type="ARBA" id="ARBA00023136"/>
    </source>
</evidence>
<proteinExistence type="inferred from homology"/>